<dbReference type="Gene3D" id="2.120.10.30">
    <property type="entry name" value="TolB, C-terminal domain"/>
    <property type="match status" value="1"/>
</dbReference>
<gene>
    <name evidence="2" type="ORF">E6H05_06220</name>
</gene>
<dbReference type="InterPro" id="IPR012938">
    <property type="entry name" value="Glc/Sorbosone_DH"/>
</dbReference>
<dbReference type="PANTHER" id="PTHR19328:SF75">
    <property type="entry name" value="ALDOSE SUGAR DEHYDROGENASE YLII"/>
    <property type="match status" value="1"/>
</dbReference>
<comment type="caution">
    <text evidence="2">The sequence shown here is derived from an EMBL/GenBank/DDBJ whole genome shotgun (WGS) entry which is preliminary data.</text>
</comment>
<dbReference type="EMBL" id="VBAP01000042">
    <property type="protein sequence ID" value="TMI75636.1"/>
    <property type="molecule type" value="Genomic_DNA"/>
</dbReference>
<accession>A0A537IY35</accession>
<evidence type="ECO:0000313" key="3">
    <source>
        <dbReference type="Proteomes" id="UP000318834"/>
    </source>
</evidence>
<evidence type="ECO:0000259" key="1">
    <source>
        <dbReference type="Pfam" id="PF07995"/>
    </source>
</evidence>
<sequence length="389" mass="41830">MTSRLALIFILAIAAAGCDLVNVGYNQGACGSASSTTPTIQLQLLIPSGLAQPVYVTHAGDGSGRLFIVEQAGVIRIFKNGSLLATPFLDIRSRVLSGGEQGLLSVAFHPQYTSNGRFFVNYTATGVGVPYKSVIAEYNVSTTNRDVADLTERVLLEIPDRYSNHNGGLNLFGPDGYLYIGLGDEGGAGDPQNNGQNLGTLFGKVLRIDVNGALPYAIPSDNPFLGTAGARREIWAYGLRNPWRFSFDRCDGRLFLADVGQATWEEVDIIQKGGNYGWNIMEGPACYLSACTPTGLPPIAYYDHALGDCSITGGYVYRGTASPALTGWYLFADFCTGRLWSLRETSPNNWTMTQAAQTGLGISSFGEDQNGEVYIVDYNGGALYRVTAR</sequence>
<dbReference type="SUPFAM" id="SSF50952">
    <property type="entry name" value="Soluble quinoprotein glucose dehydrogenase"/>
    <property type="match status" value="1"/>
</dbReference>
<protein>
    <submittedName>
        <fullName evidence="2">PQQ-dependent sugar dehydrogenase</fullName>
    </submittedName>
</protein>
<dbReference type="Proteomes" id="UP000318834">
    <property type="component" value="Unassembled WGS sequence"/>
</dbReference>
<dbReference type="PANTHER" id="PTHR19328">
    <property type="entry name" value="HEDGEHOG-INTERACTING PROTEIN"/>
    <property type="match status" value="1"/>
</dbReference>
<dbReference type="InterPro" id="IPR011041">
    <property type="entry name" value="Quinoprot_gluc/sorb_DH_b-prop"/>
</dbReference>
<dbReference type="InterPro" id="IPR011042">
    <property type="entry name" value="6-blade_b-propeller_TolB-like"/>
</dbReference>
<evidence type="ECO:0000313" key="2">
    <source>
        <dbReference type="EMBL" id="TMI75636.1"/>
    </source>
</evidence>
<dbReference type="AlphaFoldDB" id="A0A537IY35"/>
<dbReference type="PROSITE" id="PS51257">
    <property type="entry name" value="PROKAR_LIPOPROTEIN"/>
    <property type="match status" value="1"/>
</dbReference>
<feature type="domain" description="Glucose/Sorbosone dehydrogenase" evidence="1">
    <location>
        <begin position="51"/>
        <end position="385"/>
    </location>
</feature>
<name>A0A537IY35_9BACT</name>
<proteinExistence type="predicted"/>
<organism evidence="2 3">
    <name type="scientific">Candidatus Segetimicrobium genomatis</name>
    <dbReference type="NCBI Taxonomy" id="2569760"/>
    <lineage>
        <taxon>Bacteria</taxon>
        <taxon>Bacillati</taxon>
        <taxon>Candidatus Sysuimicrobiota</taxon>
        <taxon>Candidatus Sysuimicrobiia</taxon>
        <taxon>Candidatus Sysuimicrobiales</taxon>
        <taxon>Candidatus Segetimicrobiaceae</taxon>
        <taxon>Candidatus Segetimicrobium</taxon>
    </lineage>
</organism>
<reference evidence="2 3" key="1">
    <citation type="journal article" date="2019" name="Nat. Microbiol.">
        <title>Mediterranean grassland soil C-N compound turnover is dependent on rainfall and depth, and is mediated by genomically divergent microorganisms.</title>
        <authorList>
            <person name="Diamond S."/>
            <person name="Andeer P.F."/>
            <person name="Li Z."/>
            <person name="Crits-Christoph A."/>
            <person name="Burstein D."/>
            <person name="Anantharaman K."/>
            <person name="Lane K.R."/>
            <person name="Thomas B.C."/>
            <person name="Pan C."/>
            <person name="Northen T.R."/>
            <person name="Banfield J.F."/>
        </authorList>
    </citation>
    <scope>NUCLEOTIDE SEQUENCE [LARGE SCALE GENOMIC DNA]</scope>
    <source>
        <strain evidence="2">NP_8</strain>
    </source>
</reference>
<dbReference type="Pfam" id="PF07995">
    <property type="entry name" value="GSDH"/>
    <property type="match status" value="1"/>
</dbReference>